<evidence type="ECO:0000256" key="6">
    <source>
        <dbReference type="ARBA" id="ARBA00023237"/>
    </source>
</evidence>
<dbReference type="InterPro" id="IPR023997">
    <property type="entry name" value="TonB-dep_OMP_SusC/RagA_CS"/>
</dbReference>
<gene>
    <name evidence="9" type="ORF">PN645_05985</name>
</gene>
<dbReference type="AlphaFoldDB" id="A0AAW6FGL8"/>
<dbReference type="SUPFAM" id="SSF49464">
    <property type="entry name" value="Carboxypeptidase regulatory domain-like"/>
    <property type="match status" value="1"/>
</dbReference>
<keyword evidence="2 7" id="KW-0813">Transport</keyword>
<protein>
    <submittedName>
        <fullName evidence="9">SusC/RagA family TonB-linked outer membrane protein</fullName>
    </submittedName>
</protein>
<keyword evidence="4 7" id="KW-0812">Transmembrane</keyword>
<evidence type="ECO:0000259" key="8">
    <source>
        <dbReference type="Pfam" id="PF07715"/>
    </source>
</evidence>
<keyword evidence="6 7" id="KW-0998">Cell outer membrane</keyword>
<proteinExistence type="inferred from homology"/>
<evidence type="ECO:0000256" key="1">
    <source>
        <dbReference type="ARBA" id="ARBA00004571"/>
    </source>
</evidence>
<dbReference type="RefSeq" id="WP_087381724.1">
    <property type="nucleotide sequence ID" value="NZ_CABJFF010000008.1"/>
</dbReference>
<keyword evidence="5 7" id="KW-0472">Membrane</keyword>
<keyword evidence="3 7" id="KW-1134">Transmembrane beta strand</keyword>
<dbReference type="SUPFAM" id="SSF56935">
    <property type="entry name" value="Porins"/>
    <property type="match status" value="1"/>
</dbReference>
<organism evidence="9 10">
    <name type="scientific">Odoribacter splanchnicus</name>
    <dbReference type="NCBI Taxonomy" id="28118"/>
    <lineage>
        <taxon>Bacteria</taxon>
        <taxon>Pseudomonadati</taxon>
        <taxon>Bacteroidota</taxon>
        <taxon>Bacteroidia</taxon>
        <taxon>Bacteroidales</taxon>
        <taxon>Odoribacteraceae</taxon>
        <taxon>Odoribacter</taxon>
    </lineage>
</organism>
<dbReference type="NCBIfam" id="TIGR04056">
    <property type="entry name" value="OMP_RagA_SusC"/>
    <property type="match status" value="1"/>
</dbReference>
<dbReference type="InterPro" id="IPR037066">
    <property type="entry name" value="Plug_dom_sf"/>
</dbReference>
<dbReference type="Proteomes" id="UP001212263">
    <property type="component" value="Unassembled WGS sequence"/>
</dbReference>
<evidence type="ECO:0000256" key="3">
    <source>
        <dbReference type="ARBA" id="ARBA00022452"/>
    </source>
</evidence>
<dbReference type="Gene3D" id="2.40.170.20">
    <property type="entry name" value="TonB-dependent receptor, beta-barrel domain"/>
    <property type="match status" value="1"/>
</dbReference>
<dbReference type="Gene3D" id="2.170.130.10">
    <property type="entry name" value="TonB-dependent receptor, plug domain"/>
    <property type="match status" value="1"/>
</dbReference>
<dbReference type="PROSITE" id="PS52016">
    <property type="entry name" value="TONB_DEPENDENT_REC_3"/>
    <property type="match status" value="1"/>
</dbReference>
<dbReference type="Gene3D" id="2.60.40.1120">
    <property type="entry name" value="Carboxypeptidase-like, regulatory domain"/>
    <property type="match status" value="1"/>
</dbReference>
<dbReference type="InterPro" id="IPR012910">
    <property type="entry name" value="Plug_dom"/>
</dbReference>
<reference evidence="9" key="1">
    <citation type="submission" date="2023-01" db="EMBL/GenBank/DDBJ databases">
        <title>Human gut microbiome strain richness.</title>
        <authorList>
            <person name="Chen-Liaw A."/>
        </authorList>
    </citation>
    <scope>NUCLEOTIDE SEQUENCE</scope>
    <source>
        <strain evidence="9">RTP21484st1_B7_RTP21484_190118</strain>
    </source>
</reference>
<comment type="caution">
    <text evidence="9">The sequence shown here is derived from an EMBL/GenBank/DDBJ whole genome shotgun (WGS) entry which is preliminary data.</text>
</comment>
<dbReference type="Pfam" id="PF07715">
    <property type="entry name" value="Plug"/>
    <property type="match status" value="1"/>
</dbReference>
<evidence type="ECO:0000256" key="2">
    <source>
        <dbReference type="ARBA" id="ARBA00022448"/>
    </source>
</evidence>
<dbReference type="NCBIfam" id="TIGR04057">
    <property type="entry name" value="SusC_RagA_signa"/>
    <property type="match status" value="1"/>
</dbReference>
<evidence type="ECO:0000313" key="10">
    <source>
        <dbReference type="Proteomes" id="UP001212263"/>
    </source>
</evidence>
<comment type="similarity">
    <text evidence="7">Belongs to the TonB-dependent receptor family.</text>
</comment>
<dbReference type="Pfam" id="PF13715">
    <property type="entry name" value="CarbopepD_reg_2"/>
    <property type="match status" value="1"/>
</dbReference>
<sequence length="1117" mass="126727">MKKNRTNWHPGGRRCRKIEKIMKLWVLLMTLGCLSLSANSLAQRQRISLDLKDCTVMSLFQAIQQQTNLYFVYNQKNFAGIDKLNVQAKEEEVETLLNRLFQGQKIAFIFDDNTVIAKPLQPEQVSIQGRVVDRTKAPLPGVAIMIQGTTLGVTSDVDGHFKLTIPDKQPVILVFSFVGMKTKEVAWKGEKELNVTMEDEITEMEEVVVTGMFNKARESYTGAVTTIKSDDLVAYKGQNLISTLKNIDPSINILMDNSVGSNPNALPQMNMRGNSSLPMSVEEFNEGVRNQLNTPLIIMDGFEISLQKLMDYNDEEIASINILKDASATAIYGSRGANGVIVIVSKAPEAGHLKVMAQAGINIEIPDLSSYNLMNAEEKLELEYQTGLYTNTLSPTTDLKLKEQYQARLRDVLDGVDTYWLSKPLRTGVGQKYNLRLEGGSEEFRWGVSLAYNNIAGAMKDSQRNNFNGAITLTYNYKNVIFKNQTNVGLNKAYESKYGSFSDYANMNPYERPYNENGEINRTFYNVGQSKTIANPLYDAALNVRNESNYTELINNFSIEWSVTTDLKLRGQIGISKKTNMSDLFYPAEHSMFLTSAYTEGDGYFRRGQYTYGVGENHNYDGNVTLSYSKNFREKHQLYVGLDYSLAQSKTYNYKFVVEGLSNEDLDFIGNALQYKENGKPTGTENFSRRIGLTGNANYTYNNRYYVDFSYRIDGSSQFGSKNKFAPFWSTGIGWNLHREKFLAGQDVINTLRLKASYGQTGSQQFSAYQALSTYQYYSDKKYINWGGAALMGHGNENLKWQLTDQYNLGTEISAWNNRLTFSFDYYLKKTSNLLSQMDIPLATGFGSYVDNVGEVKNTGFETSLSGYVIRDTERKLIWLVSGKLVYNKNKITRLSDAIKQQTEEYKLQEVDVNNLFYEGYSQNSIYAVRSLGIDPSTGNEIFLDKDGNITDTWNPSAKVYLGVNEPTFRGNASTMFMYKNLSLNLSFGFHWGGKLYNETLIDKVEVLRSSVGERNLDKRVLEDRWSEAGDLVFFKKISNVKTHATSRFVMNDRVFELQTATLQYKWESDFLKKANIQNMTFGINMSDVFYLSSVKRERGTSYPFARRVGMTVSLLF</sequence>
<dbReference type="InterPro" id="IPR023996">
    <property type="entry name" value="TonB-dep_OMP_SusC/RagA"/>
</dbReference>
<evidence type="ECO:0000256" key="4">
    <source>
        <dbReference type="ARBA" id="ARBA00022692"/>
    </source>
</evidence>
<dbReference type="EMBL" id="JAQMRD010000005">
    <property type="protein sequence ID" value="MDB9222555.1"/>
    <property type="molecule type" value="Genomic_DNA"/>
</dbReference>
<accession>A0AAW6FGL8</accession>
<dbReference type="InterPro" id="IPR008969">
    <property type="entry name" value="CarboxyPept-like_regulatory"/>
</dbReference>
<name>A0AAW6FGL8_9BACT</name>
<dbReference type="InterPro" id="IPR036942">
    <property type="entry name" value="Beta-barrel_TonB_sf"/>
</dbReference>
<dbReference type="InterPro" id="IPR039426">
    <property type="entry name" value="TonB-dep_rcpt-like"/>
</dbReference>
<evidence type="ECO:0000313" key="9">
    <source>
        <dbReference type="EMBL" id="MDB9222555.1"/>
    </source>
</evidence>
<evidence type="ECO:0000256" key="5">
    <source>
        <dbReference type="ARBA" id="ARBA00023136"/>
    </source>
</evidence>
<feature type="domain" description="TonB-dependent receptor plug" evidence="8">
    <location>
        <begin position="219"/>
        <end position="340"/>
    </location>
</feature>
<comment type="subcellular location">
    <subcellularLocation>
        <location evidence="1 7">Cell outer membrane</location>
        <topology evidence="1 7">Multi-pass membrane protein</topology>
    </subcellularLocation>
</comment>
<evidence type="ECO:0000256" key="7">
    <source>
        <dbReference type="PROSITE-ProRule" id="PRU01360"/>
    </source>
</evidence>
<dbReference type="GO" id="GO:0009279">
    <property type="term" value="C:cell outer membrane"/>
    <property type="evidence" value="ECO:0007669"/>
    <property type="project" value="UniProtKB-SubCell"/>
</dbReference>